<dbReference type="AlphaFoldDB" id="A0A8J2Z781"/>
<accession>A0A8J2Z781</accession>
<dbReference type="EMBL" id="BMJS01000082">
    <property type="protein sequence ID" value="GGG08891.1"/>
    <property type="molecule type" value="Genomic_DNA"/>
</dbReference>
<feature type="transmembrane region" description="Helical" evidence="1">
    <location>
        <begin position="137"/>
        <end position="157"/>
    </location>
</feature>
<name>A0A8J2Z781_9GAMM</name>
<comment type="caution">
    <text evidence="2">The sequence shown here is derived from an EMBL/GenBank/DDBJ whole genome shotgun (WGS) entry which is preliminary data.</text>
</comment>
<proteinExistence type="predicted"/>
<keyword evidence="1" id="KW-0472">Membrane</keyword>
<protein>
    <submittedName>
        <fullName evidence="2">Uncharacterized protein</fullName>
    </submittedName>
</protein>
<gene>
    <name evidence="2" type="ORF">GCM10010995_28090</name>
</gene>
<evidence type="ECO:0000256" key="1">
    <source>
        <dbReference type="SAM" id="Phobius"/>
    </source>
</evidence>
<reference evidence="2" key="1">
    <citation type="journal article" date="2014" name="Int. J. Syst. Evol. Microbiol.">
        <title>Complete genome sequence of Corynebacterium casei LMG S-19264T (=DSM 44701T), isolated from a smear-ripened cheese.</title>
        <authorList>
            <consortium name="US DOE Joint Genome Institute (JGI-PGF)"/>
            <person name="Walter F."/>
            <person name="Albersmeier A."/>
            <person name="Kalinowski J."/>
            <person name="Ruckert C."/>
        </authorList>
    </citation>
    <scope>NUCLEOTIDE SEQUENCE</scope>
    <source>
        <strain evidence="2">CGMCC 1.15758</strain>
    </source>
</reference>
<reference evidence="2" key="2">
    <citation type="submission" date="2020-09" db="EMBL/GenBank/DDBJ databases">
        <authorList>
            <person name="Sun Q."/>
            <person name="Zhou Y."/>
        </authorList>
    </citation>
    <scope>NUCLEOTIDE SEQUENCE</scope>
    <source>
        <strain evidence="2">CGMCC 1.15758</strain>
    </source>
</reference>
<dbReference type="Proteomes" id="UP000636949">
    <property type="component" value="Unassembled WGS sequence"/>
</dbReference>
<evidence type="ECO:0000313" key="3">
    <source>
        <dbReference type="Proteomes" id="UP000636949"/>
    </source>
</evidence>
<organism evidence="2 3">
    <name type="scientific">Cysteiniphilum litorale</name>
    <dbReference type="NCBI Taxonomy" id="2056700"/>
    <lineage>
        <taxon>Bacteria</taxon>
        <taxon>Pseudomonadati</taxon>
        <taxon>Pseudomonadota</taxon>
        <taxon>Gammaproteobacteria</taxon>
        <taxon>Thiotrichales</taxon>
        <taxon>Fastidiosibacteraceae</taxon>
        <taxon>Cysteiniphilum</taxon>
    </lineage>
</organism>
<keyword evidence="1" id="KW-1133">Transmembrane helix</keyword>
<sequence length="161" mass="18182">MFTIILILVILTTILALWGIIRHGTIILTPLPIILLSFLCYSLFQDNSSLVFKSIPKVSLSLTQSSSVENSHFSASLKSKKPLTEQEIQNTIQNSASKKLSFLTVLLTTITVTKMTNKKIGNEYVYDINAEALLTNNPLILLFLLSLVFIIMFYQILRIFR</sequence>
<evidence type="ECO:0000313" key="2">
    <source>
        <dbReference type="EMBL" id="GGG08891.1"/>
    </source>
</evidence>
<feature type="transmembrane region" description="Helical" evidence="1">
    <location>
        <begin position="26"/>
        <end position="44"/>
    </location>
</feature>
<dbReference type="RefSeq" id="WP_117004117.1">
    <property type="nucleotide sequence ID" value="NZ_BMJS01000082.1"/>
</dbReference>
<keyword evidence="3" id="KW-1185">Reference proteome</keyword>
<keyword evidence="1" id="KW-0812">Transmembrane</keyword>